<protein>
    <submittedName>
        <fullName evidence="2">(apollo) hypothetical protein</fullName>
    </submittedName>
</protein>
<feature type="compositionally biased region" description="Low complexity" evidence="1">
    <location>
        <begin position="81"/>
        <end position="91"/>
    </location>
</feature>
<evidence type="ECO:0000313" key="3">
    <source>
        <dbReference type="Proteomes" id="UP000691718"/>
    </source>
</evidence>
<evidence type="ECO:0000313" key="2">
    <source>
        <dbReference type="EMBL" id="CAG5022736.1"/>
    </source>
</evidence>
<keyword evidence="3" id="KW-1185">Reference proteome</keyword>
<dbReference type="Proteomes" id="UP000691718">
    <property type="component" value="Unassembled WGS sequence"/>
</dbReference>
<evidence type="ECO:0000256" key="1">
    <source>
        <dbReference type="SAM" id="MobiDB-lite"/>
    </source>
</evidence>
<feature type="compositionally biased region" description="Polar residues" evidence="1">
    <location>
        <begin position="63"/>
        <end position="73"/>
    </location>
</feature>
<proteinExistence type="predicted"/>
<feature type="region of interest" description="Disordered" evidence="1">
    <location>
        <begin position="15"/>
        <end position="36"/>
    </location>
</feature>
<dbReference type="AlphaFoldDB" id="A0A8S3XH01"/>
<gene>
    <name evidence="2" type="ORF">PAPOLLO_LOCUS17798</name>
</gene>
<comment type="caution">
    <text evidence="2">The sequence shown here is derived from an EMBL/GenBank/DDBJ whole genome shotgun (WGS) entry which is preliminary data.</text>
</comment>
<name>A0A8S3XH01_PARAO</name>
<feature type="region of interest" description="Disordered" evidence="1">
    <location>
        <begin position="63"/>
        <end position="99"/>
    </location>
</feature>
<reference evidence="2" key="1">
    <citation type="submission" date="2021-04" db="EMBL/GenBank/DDBJ databases">
        <authorList>
            <person name="Tunstrom K."/>
        </authorList>
    </citation>
    <scope>NUCLEOTIDE SEQUENCE</scope>
</reference>
<accession>A0A8S3XH01</accession>
<organism evidence="2 3">
    <name type="scientific">Parnassius apollo</name>
    <name type="common">Apollo butterfly</name>
    <name type="synonym">Papilio apollo</name>
    <dbReference type="NCBI Taxonomy" id="110799"/>
    <lineage>
        <taxon>Eukaryota</taxon>
        <taxon>Metazoa</taxon>
        <taxon>Ecdysozoa</taxon>
        <taxon>Arthropoda</taxon>
        <taxon>Hexapoda</taxon>
        <taxon>Insecta</taxon>
        <taxon>Pterygota</taxon>
        <taxon>Neoptera</taxon>
        <taxon>Endopterygota</taxon>
        <taxon>Lepidoptera</taxon>
        <taxon>Glossata</taxon>
        <taxon>Ditrysia</taxon>
        <taxon>Papilionoidea</taxon>
        <taxon>Papilionidae</taxon>
        <taxon>Parnassiinae</taxon>
        <taxon>Parnassini</taxon>
        <taxon>Parnassius</taxon>
        <taxon>Parnassius</taxon>
    </lineage>
</organism>
<sequence>MNKVMESKRKNYIKQYVCQSQQQDTGRKRGQPENTDIVTKLRRANTADYKAIQGNTYMSVSAENTSTHKLQQLTDDDDASHAPSASHTSTPGLLKSSYSNDASHAMRSLTNDSSFATRASHNLGFCTPSIYCR</sequence>
<dbReference type="EMBL" id="CAJQZP010001149">
    <property type="protein sequence ID" value="CAG5022736.1"/>
    <property type="molecule type" value="Genomic_DNA"/>
</dbReference>